<organism evidence="5 6">
    <name type="scientific">Actinospica durhamensis</name>
    <dbReference type="NCBI Taxonomy" id="1508375"/>
    <lineage>
        <taxon>Bacteria</taxon>
        <taxon>Bacillati</taxon>
        <taxon>Actinomycetota</taxon>
        <taxon>Actinomycetes</taxon>
        <taxon>Catenulisporales</taxon>
        <taxon>Actinospicaceae</taxon>
        <taxon>Actinospica</taxon>
    </lineage>
</organism>
<gene>
    <name evidence="5" type="ORF">KDL01_19400</name>
</gene>
<dbReference type="InterPro" id="IPR014284">
    <property type="entry name" value="RNA_pol_sigma-70_dom"/>
</dbReference>
<proteinExistence type="inferred from homology"/>
<dbReference type="GO" id="GO:0016987">
    <property type="term" value="F:sigma factor activity"/>
    <property type="evidence" value="ECO:0007669"/>
    <property type="project" value="UniProtKB-KW"/>
</dbReference>
<dbReference type="InterPro" id="IPR014044">
    <property type="entry name" value="CAP_dom"/>
</dbReference>
<dbReference type="AlphaFoldDB" id="A0A941EQD5"/>
<evidence type="ECO:0000256" key="2">
    <source>
        <dbReference type="SAM" id="MobiDB-lite"/>
    </source>
</evidence>
<dbReference type="CDD" id="cd05379">
    <property type="entry name" value="CAP_bacterial"/>
    <property type="match status" value="1"/>
</dbReference>
<evidence type="ECO:0000313" key="5">
    <source>
        <dbReference type="EMBL" id="MBR7835450.1"/>
    </source>
</evidence>
<dbReference type="RefSeq" id="WP_212529944.1">
    <property type="nucleotide sequence ID" value="NZ_JAGSOG010000096.1"/>
</dbReference>
<accession>A0A941EQD5</accession>
<feature type="region of interest" description="Disordered" evidence="2">
    <location>
        <begin position="321"/>
        <end position="354"/>
    </location>
</feature>
<dbReference type="InterPro" id="IPR000838">
    <property type="entry name" value="RNA_pol_sigma70_ECF_CS"/>
</dbReference>
<dbReference type="Proteomes" id="UP000675781">
    <property type="component" value="Unassembled WGS sequence"/>
</dbReference>
<dbReference type="GO" id="GO:0006352">
    <property type="term" value="P:DNA-templated transcription initiation"/>
    <property type="evidence" value="ECO:0007669"/>
    <property type="project" value="InterPro"/>
</dbReference>
<sequence length="607" mass="62219">MPQVVGLVDTALAEAAQSGDSQALDAVVAECLPLVYSIVRRSLRSSADVDDVVQDVMVNVIRSLGSLRDPERLRAWLAAVTVNQIRAYLRSGRAESYAAADRFEPLDQPDPGSEFVGHTLLRLDLSEQRRETARATRWLDPEHRDLLGLWWLEASGHMSRAELIDALRLDPHHVTVRIGRMKEQLDGCRQVLRALEAGCPDLREVAADWDGETSSIWRKRFLRHIRECRSCLAAADGLIPPERLLAGLPLLLPPLGYLGPGGTALGTGGYSTGLAHAIGSGANGASAGYDVGVTHVGGSGGLGSTHAGGVNMYAGSGDAGFGADGTTARPEPSRHGARHKAGSHGTGKGGTGGTSSNTGIASVFGKPIGLAAVVLSVLGVAAAVILVMRPAPSTSTAQSSSTGQAGGVASSVASVGSVVVPSTLASKTSPSTTPSPTHAASHSASPSAEATHAAAPATTSSSASSGSETPAQQVLAVINQARESAGLAPYTMSADLIKSATAHNNLMANGCGLSHQCSGEPAIGDRVTAAGVKWTACGENIGEGGPEPDTQAGMAKMAVSLTNSMLAEKPPNDGHRLNILSSSFTEVGIAVTIDSSGTVWLTQDFAN</sequence>
<feature type="domain" description="RNA polymerase sigma-70 region 2" evidence="4">
    <location>
        <begin position="28"/>
        <end position="93"/>
    </location>
</feature>
<dbReference type="Gene3D" id="3.40.33.10">
    <property type="entry name" value="CAP"/>
    <property type="match status" value="1"/>
</dbReference>
<name>A0A941EQD5_9ACTN</name>
<keyword evidence="1" id="KW-0238">DNA-binding</keyword>
<dbReference type="Pfam" id="PF04542">
    <property type="entry name" value="Sigma70_r2"/>
    <property type="match status" value="1"/>
</dbReference>
<keyword evidence="1" id="KW-0805">Transcription regulation</keyword>
<evidence type="ECO:0000259" key="3">
    <source>
        <dbReference type="Pfam" id="PF00188"/>
    </source>
</evidence>
<keyword evidence="1" id="KW-0804">Transcription</keyword>
<feature type="compositionally biased region" description="Gly residues" evidence="2">
    <location>
        <begin position="344"/>
        <end position="353"/>
    </location>
</feature>
<dbReference type="InterPro" id="IPR013325">
    <property type="entry name" value="RNA_pol_sigma_r2"/>
</dbReference>
<dbReference type="GO" id="GO:0003677">
    <property type="term" value="F:DNA binding"/>
    <property type="evidence" value="ECO:0007669"/>
    <property type="project" value="UniProtKB-KW"/>
</dbReference>
<dbReference type="SUPFAM" id="SSF88946">
    <property type="entry name" value="Sigma2 domain of RNA polymerase sigma factors"/>
    <property type="match status" value="1"/>
</dbReference>
<reference evidence="5" key="1">
    <citation type="submission" date="2021-04" db="EMBL/GenBank/DDBJ databases">
        <title>Genome based classification of Actinospica acidithermotolerans sp. nov., an actinobacterium isolated from an Indonesian hot spring.</title>
        <authorList>
            <person name="Kusuma A.B."/>
            <person name="Putra K.E."/>
            <person name="Nafisah S."/>
            <person name="Loh J."/>
            <person name="Nouioui I."/>
            <person name="Goodfellow M."/>
        </authorList>
    </citation>
    <scope>NUCLEOTIDE SEQUENCE</scope>
    <source>
        <strain evidence="5">CSCA 57</strain>
    </source>
</reference>
<dbReference type="Gene3D" id="1.10.1740.10">
    <property type="match status" value="1"/>
</dbReference>
<dbReference type="SUPFAM" id="SSF55797">
    <property type="entry name" value="PR-1-like"/>
    <property type="match status" value="1"/>
</dbReference>
<dbReference type="NCBIfam" id="TIGR02937">
    <property type="entry name" value="sigma70-ECF"/>
    <property type="match status" value="1"/>
</dbReference>
<feature type="region of interest" description="Disordered" evidence="2">
    <location>
        <begin position="424"/>
        <end position="468"/>
    </location>
</feature>
<dbReference type="PANTHER" id="PTHR31157">
    <property type="entry name" value="SCP DOMAIN-CONTAINING PROTEIN"/>
    <property type="match status" value="1"/>
</dbReference>
<keyword evidence="1" id="KW-0731">Sigma factor</keyword>
<dbReference type="EMBL" id="JAGSOG010000096">
    <property type="protein sequence ID" value="MBR7835450.1"/>
    <property type="molecule type" value="Genomic_DNA"/>
</dbReference>
<dbReference type="PANTHER" id="PTHR31157:SF1">
    <property type="entry name" value="SCP DOMAIN-CONTAINING PROTEIN"/>
    <property type="match status" value="1"/>
</dbReference>
<evidence type="ECO:0000256" key="1">
    <source>
        <dbReference type="RuleBase" id="RU000716"/>
    </source>
</evidence>
<protein>
    <recommendedName>
        <fullName evidence="1">RNA polymerase sigma factor</fullName>
    </recommendedName>
</protein>
<evidence type="ECO:0000259" key="4">
    <source>
        <dbReference type="Pfam" id="PF04542"/>
    </source>
</evidence>
<comment type="caution">
    <text evidence="5">The sequence shown here is derived from an EMBL/GenBank/DDBJ whole genome shotgun (WGS) entry which is preliminary data.</text>
</comment>
<dbReference type="PROSITE" id="PS01063">
    <property type="entry name" value="SIGMA70_ECF"/>
    <property type="match status" value="1"/>
</dbReference>
<feature type="domain" description="SCP" evidence="3">
    <location>
        <begin position="475"/>
        <end position="605"/>
    </location>
</feature>
<dbReference type="InterPro" id="IPR007627">
    <property type="entry name" value="RNA_pol_sigma70_r2"/>
</dbReference>
<dbReference type="Pfam" id="PF00188">
    <property type="entry name" value="CAP"/>
    <property type="match status" value="1"/>
</dbReference>
<comment type="similarity">
    <text evidence="1">Belongs to the sigma-70 factor family. ECF subfamily.</text>
</comment>
<keyword evidence="6" id="KW-1185">Reference proteome</keyword>
<evidence type="ECO:0000313" key="6">
    <source>
        <dbReference type="Proteomes" id="UP000675781"/>
    </source>
</evidence>
<dbReference type="InterPro" id="IPR035940">
    <property type="entry name" value="CAP_sf"/>
</dbReference>